<sequence>MNIFVAKEPITFLGLCSNLIRWLMVMKKFELFKCIVKMSFMSVEFVELISQIHLGVMMERMRLLIYAVVVVLSLDMRMQR</sequence>
<dbReference type="HOGENOM" id="CLU_2587763_0_0_6"/>
<keyword evidence="2" id="KW-1185">Reference proteome</keyword>
<gene>
    <name evidence="1" type="ORF">Z042_09295</name>
</gene>
<protein>
    <submittedName>
        <fullName evidence="1">Uncharacterized protein</fullName>
    </submittedName>
</protein>
<evidence type="ECO:0000313" key="2">
    <source>
        <dbReference type="Proteomes" id="UP000019030"/>
    </source>
</evidence>
<reference evidence="1 2" key="1">
    <citation type="submission" date="2014-01" db="EMBL/GenBank/DDBJ databases">
        <title>Isolation of Serratia multitudinisentens RB-25 from Ex-Landfill site.</title>
        <authorList>
            <person name="Robson E.H.J."/>
        </authorList>
    </citation>
    <scope>NUCLEOTIDE SEQUENCE [LARGE SCALE GENOMIC DNA]</scope>
    <source>
        <strain evidence="1 2">RB-25</strain>
    </source>
</reference>
<dbReference type="Proteomes" id="UP000019030">
    <property type="component" value="Chromosome"/>
</dbReference>
<proteinExistence type="predicted"/>
<dbReference type="EMBL" id="CP007044">
    <property type="protein sequence ID" value="AHG22730.1"/>
    <property type="molecule type" value="Genomic_DNA"/>
</dbReference>
<accession>W0LL48</accession>
<reference evidence="1 2" key="2">
    <citation type="submission" date="2015-03" db="EMBL/GenBank/DDBJ databases">
        <authorList>
            <person name="Chan K.-G."/>
        </authorList>
    </citation>
    <scope>NUCLEOTIDE SEQUENCE [LARGE SCALE GENOMIC DNA]</scope>
    <source>
        <strain evidence="1 2">RB-25</strain>
    </source>
</reference>
<dbReference type="KEGG" id="sfo:Z042_09295"/>
<dbReference type="AlphaFoldDB" id="W0LL48"/>
<name>W0LL48_9GAMM</name>
<organism evidence="1 2">
    <name type="scientific">Chania multitudinisentens RB-25</name>
    <dbReference type="NCBI Taxonomy" id="1441930"/>
    <lineage>
        <taxon>Bacteria</taxon>
        <taxon>Pseudomonadati</taxon>
        <taxon>Pseudomonadota</taxon>
        <taxon>Gammaproteobacteria</taxon>
        <taxon>Enterobacterales</taxon>
        <taxon>Yersiniaceae</taxon>
        <taxon>Chania</taxon>
    </lineage>
</organism>
<evidence type="ECO:0000313" key="1">
    <source>
        <dbReference type="EMBL" id="AHG22730.1"/>
    </source>
</evidence>